<evidence type="ECO:0000256" key="1">
    <source>
        <dbReference type="ARBA" id="ARBA00023125"/>
    </source>
</evidence>
<dbReference type="EMBL" id="MCGE01000022">
    <property type="protein sequence ID" value="ORZ11142.1"/>
    <property type="molecule type" value="Genomic_DNA"/>
</dbReference>
<dbReference type="OrthoDB" id="2438399at2759"/>
<organism evidence="4 5">
    <name type="scientific">Absidia repens</name>
    <dbReference type="NCBI Taxonomy" id="90262"/>
    <lineage>
        <taxon>Eukaryota</taxon>
        <taxon>Fungi</taxon>
        <taxon>Fungi incertae sedis</taxon>
        <taxon>Mucoromycota</taxon>
        <taxon>Mucoromycotina</taxon>
        <taxon>Mucoromycetes</taxon>
        <taxon>Mucorales</taxon>
        <taxon>Cunninghamellaceae</taxon>
        <taxon>Absidia</taxon>
    </lineage>
</organism>
<feature type="domain" description="Cas12f1-like TNB" evidence="3">
    <location>
        <begin position="161"/>
        <end position="231"/>
    </location>
</feature>
<dbReference type="STRING" id="90262.A0A1X2I7Q2"/>
<sequence length="255" mass="28664">MLKTDAIRTVEAQITTNKTTDLEGIQAYIQSSLQALGPLTEFYGQEAILGLEFANYQGRQKMDAELVNVLIDGGYKYRPPPGAMERSSNIGQTRQRRRRRTRSDDTDDSPPLPPPPPKLRKWKKAPINNDKDKVPIVVFGDAKFGRNKKGEGSLADKCRHLLSKADKSGKLVFVNMDEYRTSQVCSKCGHRKLTNSVITRPGEQAKRMYAVLACRRCNTVWQRDTNASRNLRAAFMNLVTAGRRPGLLARPTTEQ</sequence>
<feature type="region of interest" description="Disordered" evidence="2">
    <location>
        <begin position="77"/>
        <end position="126"/>
    </location>
</feature>
<dbReference type="InterPro" id="IPR010095">
    <property type="entry name" value="Cas12f1-like_TNB"/>
</dbReference>
<evidence type="ECO:0000313" key="4">
    <source>
        <dbReference type="EMBL" id="ORZ11142.1"/>
    </source>
</evidence>
<dbReference type="GO" id="GO:0003677">
    <property type="term" value="F:DNA binding"/>
    <property type="evidence" value="ECO:0007669"/>
    <property type="project" value="UniProtKB-KW"/>
</dbReference>
<gene>
    <name evidence="4" type="ORF">BCR42DRAFT_494179</name>
</gene>
<dbReference type="Proteomes" id="UP000193560">
    <property type="component" value="Unassembled WGS sequence"/>
</dbReference>
<comment type="caution">
    <text evidence="4">The sequence shown here is derived from an EMBL/GenBank/DDBJ whole genome shotgun (WGS) entry which is preliminary data.</text>
</comment>
<evidence type="ECO:0000256" key="2">
    <source>
        <dbReference type="SAM" id="MobiDB-lite"/>
    </source>
</evidence>
<accession>A0A1X2I7Q2</accession>
<keyword evidence="1" id="KW-0238">DNA-binding</keyword>
<protein>
    <recommendedName>
        <fullName evidence="3">Cas12f1-like TNB domain-containing protein</fullName>
    </recommendedName>
</protein>
<evidence type="ECO:0000259" key="3">
    <source>
        <dbReference type="Pfam" id="PF07282"/>
    </source>
</evidence>
<evidence type="ECO:0000313" key="5">
    <source>
        <dbReference type="Proteomes" id="UP000193560"/>
    </source>
</evidence>
<reference evidence="4 5" key="1">
    <citation type="submission" date="2016-07" db="EMBL/GenBank/DDBJ databases">
        <title>Pervasive Adenine N6-methylation of Active Genes in Fungi.</title>
        <authorList>
            <consortium name="DOE Joint Genome Institute"/>
            <person name="Mondo S.J."/>
            <person name="Dannebaum R.O."/>
            <person name="Kuo R.C."/>
            <person name="Labutti K."/>
            <person name="Haridas S."/>
            <person name="Kuo A."/>
            <person name="Salamov A."/>
            <person name="Ahrendt S.R."/>
            <person name="Lipzen A."/>
            <person name="Sullivan W."/>
            <person name="Andreopoulos W.B."/>
            <person name="Clum A."/>
            <person name="Lindquist E."/>
            <person name="Daum C."/>
            <person name="Ramamoorthy G.K."/>
            <person name="Gryganskyi A."/>
            <person name="Culley D."/>
            <person name="Magnuson J.K."/>
            <person name="James T.Y."/>
            <person name="O'Malley M.A."/>
            <person name="Stajich J.E."/>
            <person name="Spatafora J.W."/>
            <person name="Visel A."/>
            <person name="Grigoriev I.V."/>
        </authorList>
    </citation>
    <scope>NUCLEOTIDE SEQUENCE [LARGE SCALE GENOMIC DNA]</scope>
    <source>
        <strain evidence="4 5">NRRL 1336</strain>
    </source>
</reference>
<name>A0A1X2I7Q2_9FUNG</name>
<dbReference type="AlphaFoldDB" id="A0A1X2I7Q2"/>
<dbReference type="Pfam" id="PF07282">
    <property type="entry name" value="Cas12f1-like_TNB"/>
    <property type="match status" value="1"/>
</dbReference>
<keyword evidence="5" id="KW-1185">Reference proteome</keyword>
<proteinExistence type="predicted"/>